<dbReference type="GO" id="GO:0008643">
    <property type="term" value="P:carbohydrate transport"/>
    <property type="evidence" value="ECO:0007669"/>
    <property type="project" value="InterPro"/>
</dbReference>
<evidence type="ECO:0000256" key="2">
    <source>
        <dbReference type="RuleBase" id="RU363072"/>
    </source>
</evidence>
<dbReference type="Pfam" id="PF04966">
    <property type="entry name" value="OprB"/>
    <property type="match status" value="1"/>
</dbReference>
<evidence type="ECO:0000259" key="4">
    <source>
        <dbReference type="PROSITE" id="PS51272"/>
    </source>
</evidence>
<dbReference type="RefSeq" id="WP_006101520.1">
    <property type="nucleotide sequence ID" value="NZ_DS989850.1"/>
</dbReference>
<evidence type="ECO:0000256" key="3">
    <source>
        <dbReference type="SAM" id="Coils"/>
    </source>
</evidence>
<feature type="coiled-coil region" evidence="3">
    <location>
        <begin position="172"/>
        <end position="199"/>
    </location>
</feature>
<dbReference type="Pfam" id="PF00395">
    <property type="entry name" value="SLH"/>
    <property type="match status" value="1"/>
</dbReference>
<dbReference type="InterPro" id="IPR001119">
    <property type="entry name" value="SLH_dom"/>
</dbReference>
<dbReference type="InterPro" id="IPR047684">
    <property type="entry name" value="Por_som-like"/>
</dbReference>
<evidence type="ECO:0000256" key="1">
    <source>
        <dbReference type="ARBA" id="ARBA00008769"/>
    </source>
</evidence>
<comment type="similarity">
    <text evidence="1 2">Belongs to the OprB family.</text>
</comment>
<dbReference type="NCBIfam" id="NF033921">
    <property type="entry name" value="por_somb"/>
    <property type="match status" value="1"/>
</dbReference>
<organism evidence="5 6">
    <name type="scientific">Coleofasciculus chthonoplastes PCC 7420</name>
    <dbReference type="NCBI Taxonomy" id="118168"/>
    <lineage>
        <taxon>Bacteria</taxon>
        <taxon>Bacillati</taxon>
        <taxon>Cyanobacteriota</taxon>
        <taxon>Cyanophyceae</taxon>
        <taxon>Coleofasciculales</taxon>
        <taxon>Coleofasciculaceae</taxon>
        <taxon>Coleofasciculus</taxon>
    </lineage>
</organism>
<dbReference type="InterPro" id="IPR038673">
    <property type="entry name" value="OprB_sf"/>
</dbReference>
<dbReference type="HOGENOM" id="CLU_018575_1_0_3"/>
<dbReference type="GO" id="GO:0015288">
    <property type="term" value="F:porin activity"/>
    <property type="evidence" value="ECO:0007669"/>
    <property type="project" value="InterPro"/>
</dbReference>
<feature type="domain" description="SLH" evidence="4">
    <location>
        <begin position="94"/>
        <end position="158"/>
    </location>
</feature>
<name>B4VSB5_9CYAN</name>
<keyword evidence="6" id="KW-1185">Reference proteome</keyword>
<accession>B4VSB5</accession>
<protein>
    <submittedName>
        <fullName evidence="5">Carbohydrate-selective porin, OprB family</fullName>
    </submittedName>
</protein>
<evidence type="ECO:0000313" key="5">
    <source>
        <dbReference type="EMBL" id="EDX75245.1"/>
    </source>
</evidence>
<evidence type="ECO:0000313" key="6">
    <source>
        <dbReference type="Proteomes" id="UP000003835"/>
    </source>
</evidence>
<keyword evidence="3" id="KW-0175">Coiled coil</keyword>
<dbReference type="PANTHER" id="PTHR43308">
    <property type="entry name" value="OUTER MEMBRANE PROTEIN ALPHA-RELATED"/>
    <property type="match status" value="1"/>
</dbReference>
<dbReference type="STRING" id="118168.MC7420_2249"/>
<sequence>MNQAKVFRIALLNVPTILGIIIGLSTAAIAGEPTRRDNTQQPSSIAQTPLNLEIPVPDAALETEELNPSATPETPEPSLDLDAMENQGMGQITNVSQLRDVSPGDWAYEALRSLVERYGCIAGYPDGTFRGNRAMTRYEFAAGLNACLQQIERLIGNVPDNIEELPTLRRLVEEFEAELATLGARVDNLEGRVAFLEDHQFSTTTKLSGEVIFGLVDAFGDEVGDDVNTVVHDRVRLNFLTSFTGKDMLQTRLQAGNAALLLARDGVTFDDGSQFTQEGRFTYDGDNGNDVIIDILRYRFPLGDKATVQIVANNGLHHYYVDTVNPFLEGLAGGSNAISRFAERNPIYRIGPFGAGAAIALKPSDNIRVDLGYISNTASNPGEDNGLFNGNYSGIAQIVYGSRFKIGLTYVHAYDDGSFNDGDGARRFLLGGTGTAFANLNPGQLANVTNLSADTLSTPVVSNSYGIEASLRFSPSFLVNGWVGKTDARLIGLGDADIWNFALGLVFPDLGKEGSFAAVVAGAEPTLRGLDVPGGTNDFNRDFAYHIEGFYKYQVSDNLSITPGIIWLTAPNQNSDNSDAVIGTVRTTFTF</sequence>
<dbReference type="EMBL" id="DS989850">
    <property type="protein sequence ID" value="EDX75245.1"/>
    <property type="molecule type" value="Genomic_DNA"/>
</dbReference>
<reference evidence="5 6" key="1">
    <citation type="submission" date="2008-07" db="EMBL/GenBank/DDBJ databases">
        <authorList>
            <person name="Tandeau de Marsac N."/>
            <person name="Ferriera S."/>
            <person name="Johnson J."/>
            <person name="Kravitz S."/>
            <person name="Beeson K."/>
            <person name="Sutton G."/>
            <person name="Rogers Y.-H."/>
            <person name="Friedman R."/>
            <person name="Frazier M."/>
            <person name="Venter J.C."/>
        </authorList>
    </citation>
    <scope>NUCLEOTIDE SEQUENCE [LARGE SCALE GENOMIC DNA]</scope>
    <source>
        <strain evidence="5 6">PCC 7420</strain>
    </source>
</reference>
<dbReference type="eggNOG" id="COG3468">
    <property type="taxonomic scope" value="Bacteria"/>
</dbReference>
<dbReference type="GO" id="GO:0016020">
    <property type="term" value="C:membrane"/>
    <property type="evidence" value="ECO:0007669"/>
    <property type="project" value="InterPro"/>
</dbReference>
<dbReference type="AlphaFoldDB" id="B4VSB5"/>
<dbReference type="PANTHER" id="PTHR43308:SF1">
    <property type="entry name" value="OUTER MEMBRANE PROTEIN ALPHA"/>
    <property type="match status" value="1"/>
</dbReference>
<dbReference type="InterPro" id="IPR051465">
    <property type="entry name" value="Cell_Envelope_Struct_Comp"/>
</dbReference>
<dbReference type="InterPro" id="IPR007049">
    <property type="entry name" value="Carb-sel_porin_OprB"/>
</dbReference>
<gene>
    <name evidence="5" type="ORF">MC7420_2249</name>
</gene>
<dbReference type="Gene3D" id="2.40.160.180">
    <property type="entry name" value="Carbohydrate-selective porin OprB"/>
    <property type="match status" value="1"/>
</dbReference>
<dbReference type="PROSITE" id="PS51272">
    <property type="entry name" value="SLH"/>
    <property type="match status" value="1"/>
</dbReference>
<proteinExistence type="inferred from homology"/>
<dbReference type="Proteomes" id="UP000003835">
    <property type="component" value="Unassembled WGS sequence"/>
</dbReference>